<keyword evidence="3" id="KW-0853">WD repeat</keyword>
<dbReference type="InterPro" id="IPR015943">
    <property type="entry name" value="WD40/YVTN_repeat-like_dom_sf"/>
</dbReference>
<evidence type="ECO:0000313" key="12">
    <source>
        <dbReference type="Proteomes" id="UP001057375"/>
    </source>
</evidence>
<dbReference type="PANTHER" id="PTHR15722:SF2">
    <property type="entry name" value="INTRAFLAGELLAR TRANSPORT PROTEIN 172 HOMOLOG"/>
    <property type="match status" value="1"/>
</dbReference>
<feature type="non-terminal residue" evidence="11">
    <location>
        <position position="1536"/>
    </location>
</feature>
<evidence type="ECO:0000256" key="7">
    <source>
        <dbReference type="ARBA" id="ARBA00023273"/>
    </source>
</evidence>
<evidence type="ECO:0000256" key="6">
    <source>
        <dbReference type="ARBA" id="ARBA00023069"/>
    </source>
</evidence>
<dbReference type="SMART" id="SM00320">
    <property type="entry name" value="WD40"/>
    <property type="match status" value="3"/>
</dbReference>
<evidence type="ECO:0000256" key="2">
    <source>
        <dbReference type="ARBA" id="ARBA00022473"/>
    </source>
</evidence>
<evidence type="ECO:0000256" key="9">
    <source>
        <dbReference type="SAM" id="MobiDB-lite"/>
    </source>
</evidence>
<keyword evidence="5" id="KW-0802">TPR repeat</keyword>
<protein>
    <submittedName>
        <fullName evidence="11">Intraflagellar transport protein 172 homolog</fullName>
    </submittedName>
</protein>
<feature type="region of interest" description="Disordered" evidence="9">
    <location>
        <begin position="1367"/>
        <end position="1425"/>
    </location>
</feature>
<comment type="caution">
    <text evidence="11">The sequence shown here is derived from an EMBL/GenBank/DDBJ whole genome shotgun (WGS) entry which is preliminary data.</text>
</comment>
<sequence length="1536" mass="168268">MKLKHDKTIYSGGKSWKIISKLEFSGNSKKLAAVCDKFINIFDEKGERKDKFFTKPANKGPKNFFITDCAFYHDGSRLATCQTDGAVFVFKFGKEKKSIGNRFLLEVPATCMCWPKALDKNLLVGTATGEIKLCVSKGNTIETIYSPCPEPVTCMSYIPDSSTVFAGFANGDLHILSPDSKDKKATKLYSFPCPITHLKCTKHSVLIGLANGSLLAMTPKNSLSYHSIMHCEPWEIEMPRSQKPIQAICCDPSAMSCLVLRSHTCLMLRFGSSRQWECARDVTVRDGFFSAAAWRNDGAVCVIGTVYGDIDMFSARMRTVRLGDYEATFSTPSSFILSKEAEDIEGEDGEGLGRWVITSSASEISSVKVVRDRFLVARTPTSLLVGDLLGGEEGRGVWGEVPWRGGGKEKFLFDTPGVVLIHNAGEIVVIPYGSENVLCTVRTEHASPALLSVRLGVDDEVMVEKGVACLQPSSTPDDDEDQYRFKRFACLADRCTISVTSLEGSSFMPIFTVQHDTPIDWVELNDLANLMLFRDRKRRLFMVAIPPSMEEQEAMRKFYLVHPQARQFSSGSGMAFEAHNATRLLLDSVGYVQWVPGSDVCVAQSGDQLFVFYSSSASAHSRPTQIMVKGEAVAIERESGMTVVLVEEEGEVAEYQLSEPLILFGTALDRGNMHGAIAALEDLPIADAVPLWKRLASVAIACRDLAAAQEAFSALGFTTKARMLRQLMWKVEKMRVKDQKSDGEIDAVIQSTLVLLEDSDVGRTLSGTVSGSMGTSGDSSSSSPSSSTSISASVSLLLSFGRVDDAIALKKTVLDYKGALEIAEQHLAPSEVSTMRVEFEEWLKRTGQQAELGRLSEKSGDFEGAASLYLKGGAIPQACELVKKHGVSMFSSGIIENIIQRLKQGRMYGTCGEFLTFLGRFNEALEEYKRGKEYRNALTLARQRFPDRVRFLESEWGDYLVAQQSPDIAVGHYIEAGEGMKALEAALAARQWKSIVRILPSQDVDSIQVKEFTGRLAEAMVSVGRVKEGISFFLKAGLLKRAVDVCVREGEFAEAKKIASSMSPSEASALLSEHAHVFVKKGKIHEGCDMLVTIGHIDDALSLCLKNGAYDHAVTVAKRYKPDALEDVSISVSNSLAKEGKYDHAEQILLSGGYSKAAVDMYVKFRMFREALRIGRGMCNDTVPSTAYIWYKTLGESLDSMEIVAKEGCANELMNYAINMEDFDTAALAAQHTDNPVISAEKVEVGKAVWLEEQGRHTEAEASFIEAKKPREAVLMWIHVGDFESAMRVASDHCPSSVQEVKVAEAEELIRSGDVGGGARLLVQANKAHEAVIVLKESHMWSAALAVAKAHVPHMVSELAAAYAHSEGSVQRASSPTRVDSQPVRSQMTMNVDEDEDDMLASRTTSKAAESKRGEAARQHETHDSLISQRKWVEAFEVAASESPQAIAHVGGALCTELIHAKQYIAALCVMLDSSFKPHSNKEFVMMSDALKNVAGQCISSAQTYPKPFLESVSALPDEAFPKQLYSIFGAENTLL</sequence>
<reference evidence="11" key="1">
    <citation type="submission" date="2022-03" db="EMBL/GenBank/DDBJ databases">
        <title>Draft genome sequence of Aduncisulcus paluster, a free-living microaerophilic Fornicata.</title>
        <authorList>
            <person name="Yuyama I."/>
            <person name="Kume K."/>
            <person name="Tamura T."/>
            <person name="Inagaki Y."/>
            <person name="Hashimoto T."/>
        </authorList>
    </citation>
    <scope>NUCLEOTIDE SEQUENCE</scope>
    <source>
        <strain evidence="11">NY0171</strain>
    </source>
</reference>
<evidence type="ECO:0000256" key="1">
    <source>
        <dbReference type="ARBA" id="ARBA00004138"/>
    </source>
</evidence>
<keyword evidence="4" id="KW-0677">Repeat</keyword>
<dbReference type="Gene3D" id="1.25.40.10">
    <property type="entry name" value="Tetratricopeptide repeat domain"/>
    <property type="match status" value="1"/>
</dbReference>
<dbReference type="Proteomes" id="UP001057375">
    <property type="component" value="Unassembled WGS sequence"/>
</dbReference>
<evidence type="ECO:0000256" key="5">
    <source>
        <dbReference type="ARBA" id="ARBA00022803"/>
    </source>
</evidence>
<comment type="subcellular location">
    <subcellularLocation>
        <location evidence="1">Cell projection</location>
        <location evidence="1">Cilium</location>
    </subcellularLocation>
</comment>
<feature type="compositionally biased region" description="Polar residues" evidence="9">
    <location>
        <begin position="1368"/>
        <end position="1390"/>
    </location>
</feature>
<accession>A0ABQ5K949</accession>
<gene>
    <name evidence="11" type="ORF">ADUPG1_000942</name>
</gene>
<keyword evidence="2" id="KW-0217">Developmental protein</keyword>
<dbReference type="EMBL" id="BQXS01000549">
    <property type="protein sequence ID" value="GKT28928.1"/>
    <property type="molecule type" value="Genomic_DNA"/>
</dbReference>
<comment type="similarity">
    <text evidence="8">Belongs to the IFT172 family.</text>
</comment>
<dbReference type="Gene3D" id="2.130.10.10">
    <property type="entry name" value="YVTN repeat-like/Quinoprotein amine dehydrogenase"/>
    <property type="match status" value="1"/>
</dbReference>
<evidence type="ECO:0000259" key="10">
    <source>
        <dbReference type="Pfam" id="PF24762"/>
    </source>
</evidence>
<proteinExistence type="inferred from homology"/>
<dbReference type="SUPFAM" id="SSF50978">
    <property type="entry name" value="WD40 repeat-like"/>
    <property type="match status" value="1"/>
</dbReference>
<organism evidence="11 12">
    <name type="scientific">Aduncisulcus paluster</name>
    <dbReference type="NCBI Taxonomy" id="2918883"/>
    <lineage>
        <taxon>Eukaryota</taxon>
        <taxon>Metamonada</taxon>
        <taxon>Carpediemonas-like organisms</taxon>
        <taxon>Aduncisulcus</taxon>
    </lineage>
</organism>
<feature type="domain" description="IF140/IFT172/WDR19 TPR" evidence="10">
    <location>
        <begin position="1026"/>
        <end position="1108"/>
    </location>
</feature>
<feature type="compositionally biased region" description="Basic and acidic residues" evidence="9">
    <location>
        <begin position="1409"/>
        <end position="1424"/>
    </location>
</feature>
<name>A0ABQ5K949_9EUKA</name>
<keyword evidence="7" id="KW-0966">Cell projection</keyword>
<dbReference type="InterPro" id="IPR011990">
    <property type="entry name" value="TPR-like_helical_dom_sf"/>
</dbReference>
<feature type="region of interest" description="Disordered" evidence="9">
    <location>
        <begin position="766"/>
        <end position="787"/>
    </location>
</feature>
<evidence type="ECO:0000256" key="4">
    <source>
        <dbReference type="ARBA" id="ARBA00022737"/>
    </source>
</evidence>
<dbReference type="Pfam" id="PF24762">
    <property type="entry name" value="TPR_IF140-IFT172"/>
    <property type="match status" value="1"/>
</dbReference>
<dbReference type="InterPro" id="IPR036322">
    <property type="entry name" value="WD40_repeat_dom_sf"/>
</dbReference>
<evidence type="ECO:0000256" key="3">
    <source>
        <dbReference type="ARBA" id="ARBA00022574"/>
    </source>
</evidence>
<keyword evidence="12" id="KW-1185">Reference proteome</keyword>
<dbReference type="Pfam" id="PF00400">
    <property type="entry name" value="WD40"/>
    <property type="match status" value="1"/>
</dbReference>
<evidence type="ECO:0000256" key="8">
    <source>
        <dbReference type="ARBA" id="ARBA00038130"/>
    </source>
</evidence>
<evidence type="ECO:0000313" key="11">
    <source>
        <dbReference type="EMBL" id="GKT28928.1"/>
    </source>
</evidence>
<keyword evidence="6" id="KW-0969">Cilium</keyword>
<dbReference type="InterPro" id="IPR056168">
    <property type="entry name" value="TPR_IF140/IFT172/WDR19"/>
</dbReference>
<dbReference type="PANTHER" id="PTHR15722">
    <property type="entry name" value="IFT140/172-RELATED"/>
    <property type="match status" value="1"/>
</dbReference>
<dbReference type="InterPro" id="IPR001680">
    <property type="entry name" value="WD40_rpt"/>
</dbReference>